<feature type="domain" description="HTH marR-type" evidence="4">
    <location>
        <begin position="11"/>
        <end position="140"/>
    </location>
</feature>
<keyword evidence="6" id="KW-1185">Reference proteome</keyword>
<dbReference type="Pfam" id="PF01047">
    <property type="entry name" value="MarR"/>
    <property type="match status" value="1"/>
</dbReference>
<dbReference type="PANTHER" id="PTHR42756:SF1">
    <property type="entry name" value="TRANSCRIPTIONAL REPRESSOR OF EMRAB OPERON"/>
    <property type="match status" value="1"/>
</dbReference>
<dbReference type="Gene3D" id="1.10.10.10">
    <property type="entry name" value="Winged helix-like DNA-binding domain superfamily/Winged helix DNA-binding domain"/>
    <property type="match status" value="1"/>
</dbReference>
<evidence type="ECO:0000256" key="2">
    <source>
        <dbReference type="ARBA" id="ARBA00023125"/>
    </source>
</evidence>
<comment type="caution">
    <text evidence="5">The sequence shown here is derived from an EMBL/GenBank/DDBJ whole genome shotgun (WGS) entry which is preliminary data.</text>
</comment>
<gene>
    <name evidence="5" type="ORF">DSM106044_02942</name>
</gene>
<dbReference type="GO" id="GO:0003700">
    <property type="term" value="F:DNA-binding transcription factor activity"/>
    <property type="evidence" value="ECO:0007669"/>
    <property type="project" value="InterPro"/>
</dbReference>
<keyword evidence="2" id="KW-0238">DNA-binding</keyword>
<keyword evidence="3" id="KW-0804">Transcription</keyword>
<dbReference type="AlphaFoldDB" id="A0A4U8Q7G3"/>
<dbReference type="Proteomes" id="UP000306509">
    <property type="component" value="Unassembled WGS sequence"/>
</dbReference>
<dbReference type="GO" id="GO:0003677">
    <property type="term" value="F:DNA binding"/>
    <property type="evidence" value="ECO:0007669"/>
    <property type="project" value="UniProtKB-KW"/>
</dbReference>
<dbReference type="SUPFAM" id="SSF46785">
    <property type="entry name" value="Winged helix' DNA-binding domain"/>
    <property type="match status" value="1"/>
</dbReference>
<evidence type="ECO:0000259" key="4">
    <source>
        <dbReference type="PROSITE" id="PS50995"/>
    </source>
</evidence>
<protein>
    <submittedName>
        <fullName evidence="5">MarR family protein</fullName>
    </submittedName>
</protein>
<accession>A0A4U8Q7G3</accession>
<name>A0A4U8Q7G3_9FIRM</name>
<dbReference type="InterPro" id="IPR036390">
    <property type="entry name" value="WH_DNA-bd_sf"/>
</dbReference>
<dbReference type="InterPro" id="IPR036388">
    <property type="entry name" value="WH-like_DNA-bd_sf"/>
</dbReference>
<dbReference type="PROSITE" id="PS50995">
    <property type="entry name" value="HTH_MARR_2"/>
    <property type="match status" value="1"/>
</dbReference>
<dbReference type="InterPro" id="IPR000835">
    <property type="entry name" value="HTH_MarR-typ"/>
</dbReference>
<keyword evidence="1" id="KW-0805">Transcription regulation</keyword>
<reference evidence="5 6" key="1">
    <citation type="journal article" date="2019" name="Anaerobe">
        <title>Detection of Robinsoniella peoriensis in multiple bone samples of a trauma patient.</title>
        <authorList>
            <person name="Schrottner P."/>
            <person name="Hartwich K."/>
            <person name="Bunk B."/>
            <person name="Schober I."/>
            <person name="Helbig S."/>
            <person name="Rudolph W.W."/>
            <person name="Gunzer F."/>
        </authorList>
    </citation>
    <scope>NUCLEOTIDE SEQUENCE [LARGE SCALE GENOMIC DNA]</scope>
    <source>
        <strain evidence="5 6">DSM 106044</strain>
    </source>
</reference>
<dbReference type="EMBL" id="QGQD01000057">
    <property type="protein sequence ID" value="TLD00274.1"/>
    <property type="molecule type" value="Genomic_DNA"/>
</dbReference>
<dbReference type="OrthoDB" id="795750at2"/>
<evidence type="ECO:0000313" key="5">
    <source>
        <dbReference type="EMBL" id="TLD00274.1"/>
    </source>
</evidence>
<evidence type="ECO:0000256" key="3">
    <source>
        <dbReference type="ARBA" id="ARBA00023163"/>
    </source>
</evidence>
<evidence type="ECO:0000256" key="1">
    <source>
        <dbReference type="ARBA" id="ARBA00023015"/>
    </source>
</evidence>
<proteinExistence type="predicted"/>
<dbReference type="STRING" id="180332.GCA_000797495_03589"/>
<dbReference type="RefSeq" id="WP_044289528.1">
    <property type="nucleotide sequence ID" value="NZ_CABMJZ010000140.1"/>
</dbReference>
<dbReference type="SMART" id="SM00347">
    <property type="entry name" value="HTH_MARR"/>
    <property type="match status" value="1"/>
</dbReference>
<organism evidence="5 6">
    <name type="scientific">Robinsoniella peoriensis</name>
    <dbReference type="NCBI Taxonomy" id="180332"/>
    <lineage>
        <taxon>Bacteria</taxon>
        <taxon>Bacillati</taxon>
        <taxon>Bacillota</taxon>
        <taxon>Clostridia</taxon>
        <taxon>Lachnospirales</taxon>
        <taxon>Lachnospiraceae</taxon>
        <taxon>Robinsoniella</taxon>
    </lineage>
</organism>
<dbReference type="PANTHER" id="PTHR42756">
    <property type="entry name" value="TRANSCRIPTIONAL REGULATOR, MARR"/>
    <property type="match status" value="1"/>
</dbReference>
<evidence type="ECO:0000313" key="6">
    <source>
        <dbReference type="Proteomes" id="UP000306509"/>
    </source>
</evidence>
<sequence>MNTDDDIIYPISRLASSLYRLSQRYYDRELEEIGISGGQQFFLLHIADHEGISILDLAGTEHFDKGTTARAIRKLETLKYVVREKDKYDRRISRLFITSHGRDAIQKLYEVRKKWNRILTEHLTDSDAREVERIMKILIDNAWNYLEGPNPAK</sequence>